<sequence>MDREPDLPDPETIKSVPILQAERKSAEKKCRPPTLPFLNPAAPLFGVRNLRPPSAAPVKFKKLGATFPPDHQSGATIPDFSYTSRAGFTDAHVP</sequence>
<accession>A0A8H7E1L3</accession>
<protein>
    <submittedName>
        <fullName evidence="2">Uncharacterized protein</fullName>
    </submittedName>
</protein>
<dbReference type="EMBL" id="JAACFV010000196">
    <property type="protein sequence ID" value="KAF7503126.1"/>
    <property type="molecule type" value="Genomic_DNA"/>
</dbReference>
<organism evidence="2 3">
    <name type="scientific">Endocarpon pusillum</name>
    <dbReference type="NCBI Taxonomy" id="364733"/>
    <lineage>
        <taxon>Eukaryota</taxon>
        <taxon>Fungi</taxon>
        <taxon>Dikarya</taxon>
        <taxon>Ascomycota</taxon>
        <taxon>Pezizomycotina</taxon>
        <taxon>Eurotiomycetes</taxon>
        <taxon>Chaetothyriomycetidae</taxon>
        <taxon>Verrucariales</taxon>
        <taxon>Verrucariaceae</taxon>
        <taxon>Endocarpon</taxon>
    </lineage>
</organism>
<evidence type="ECO:0000313" key="3">
    <source>
        <dbReference type="Proteomes" id="UP000606974"/>
    </source>
</evidence>
<reference evidence="2" key="1">
    <citation type="submission" date="2020-02" db="EMBL/GenBank/DDBJ databases">
        <authorList>
            <person name="Palmer J.M."/>
        </authorList>
    </citation>
    <scope>NUCLEOTIDE SEQUENCE</scope>
    <source>
        <strain evidence="2">EPUS1.4</strain>
        <tissue evidence="2">Thallus</tissue>
    </source>
</reference>
<evidence type="ECO:0000256" key="1">
    <source>
        <dbReference type="SAM" id="MobiDB-lite"/>
    </source>
</evidence>
<name>A0A8H7E1L3_9EURO</name>
<feature type="region of interest" description="Disordered" evidence="1">
    <location>
        <begin position="68"/>
        <end position="94"/>
    </location>
</feature>
<dbReference type="Proteomes" id="UP000606974">
    <property type="component" value="Unassembled WGS sequence"/>
</dbReference>
<evidence type="ECO:0000313" key="2">
    <source>
        <dbReference type="EMBL" id="KAF7503126.1"/>
    </source>
</evidence>
<keyword evidence="3" id="KW-1185">Reference proteome</keyword>
<gene>
    <name evidence="2" type="ORF">GJ744_004303</name>
</gene>
<comment type="caution">
    <text evidence="2">The sequence shown here is derived from an EMBL/GenBank/DDBJ whole genome shotgun (WGS) entry which is preliminary data.</text>
</comment>
<proteinExistence type="predicted"/>
<dbReference type="AlphaFoldDB" id="A0A8H7E1L3"/>